<evidence type="ECO:0000313" key="1">
    <source>
        <dbReference type="EMBL" id="AGA92399.1"/>
    </source>
</evidence>
<dbReference type="Proteomes" id="UP000010816">
    <property type="component" value="Plasmid pTHIMO01"/>
</dbReference>
<protein>
    <submittedName>
        <fullName evidence="1">Uncharacterized protein</fullName>
    </submittedName>
</protein>
<keyword evidence="1" id="KW-0614">Plasmid</keyword>
<evidence type="ECO:0000313" key="2">
    <source>
        <dbReference type="Proteomes" id="UP000010816"/>
    </source>
</evidence>
<geneLocation type="plasmid" evidence="1 2">
    <name>pTHIMO01</name>
</geneLocation>
<organism evidence="1 2">
    <name type="scientific">Thioflavicoccus mobilis 8321</name>
    <dbReference type="NCBI Taxonomy" id="765912"/>
    <lineage>
        <taxon>Bacteria</taxon>
        <taxon>Pseudomonadati</taxon>
        <taxon>Pseudomonadota</taxon>
        <taxon>Gammaproteobacteria</taxon>
        <taxon>Chromatiales</taxon>
        <taxon>Chromatiaceae</taxon>
        <taxon>Thioflavicoccus</taxon>
    </lineage>
</organism>
<dbReference type="AlphaFoldDB" id="L0H474"/>
<keyword evidence="2" id="KW-1185">Reference proteome</keyword>
<dbReference type="KEGG" id="tmb:Thimo_3747"/>
<reference evidence="1 2" key="1">
    <citation type="submission" date="2011-09" db="EMBL/GenBank/DDBJ databases">
        <title>Complete sequence of plasmid of Thioflavicoccus mobilis 8321.</title>
        <authorList>
            <consortium name="US DOE Joint Genome Institute"/>
            <person name="Lucas S."/>
            <person name="Han J."/>
            <person name="Lapidus A."/>
            <person name="Cheng J.-F."/>
            <person name="Goodwin L."/>
            <person name="Pitluck S."/>
            <person name="Peters L."/>
            <person name="Ovchinnikova G."/>
            <person name="Lu M."/>
            <person name="Detter J.C."/>
            <person name="Han C."/>
            <person name="Tapia R."/>
            <person name="Land M."/>
            <person name="Hauser L."/>
            <person name="Kyrpides N."/>
            <person name="Ivanova N."/>
            <person name="Pagani I."/>
            <person name="Vogl K."/>
            <person name="Liu Z."/>
            <person name="Imhoff J."/>
            <person name="Thiel V."/>
            <person name="Frigaard N.-U."/>
            <person name="Bryant D."/>
            <person name="Woyke T."/>
        </authorList>
    </citation>
    <scope>NUCLEOTIDE SEQUENCE [LARGE SCALE GENOMIC DNA]</scope>
    <source>
        <strain evidence="1 2">8321</strain>
        <plasmid evidence="2">Plasmid pTHIMO01</plasmid>
    </source>
</reference>
<name>L0H474_9GAMM</name>
<dbReference type="EMBL" id="CP003052">
    <property type="protein sequence ID" value="AGA92399.1"/>
    <property type="molecule type" value="Genomic_DNA"/>
</dbReference>
<sequence>MVAKGAHHRDYIGCMVKHFMNKLHACSS</sequence>
<dbReference type="HOGENOM" id="CLU_3412964_0_0_6"/>
<proteinExistence type="predicted"/>
<accession>L0H474</accession>
<gene>
    <name evidence="1" type="ORF">Thimo_3747</name>
</gene>